<evidence type="ECO:0000313" key="10">
    <source>
        <dbReference type="Proteomes" id="UP000287296"/>
    </source>
</evidence>
<gene>
    <name evidence="9" type="ORF">D5F11_016695</name>
</gene>
<proteinExistence type="inferred from homology"/>
<evidence type="ECO:0000256" key="3">
    <source>
        <dbReference type="ARBA" id="ARBA00022576"/>
    </source>
</evidence>
<dbReference type="InterPro" id="IPR004839">
    <property type="entry name" value="Aminotransferase_I/II_large"/>
</dbReference>
<evidence type="ECO:0000256" key="7">
    <source>
        <dbReference type="ARBA" id="ARBA00023163"/>
    </source>
</evidence>
<dbReference type="PANTHER" id="PTHR46577">
    <property type="entry name" value="HTH-TYPE TRANSCRIPTIONAL REGULATORY PROTEIN GABR"/>
    <property type="match status" value="1"/>
</dbReference>
<dbReference type="EMBL" id="QYTW02000018">
    <property type="protein sequence ID" value="RST58666.1"/>
    <property type="molecule type" value="Genomic_DNA"/>
</dbReference>
<dbReference type="Pfam" id="PF00155">
    <property type="entry name" value="Aminotran_1_2"/>
    <property type="match status" value="1"/>
</dbReference>
<dbReference type="InterPro" id="IPR015424">
    <property type="entry name" value="PyrdxlP-dep_Trfase"/>
</dbReference>
<keyword evidence="5" id="KW-0805">Transcription regulation</keyword>
<organism evidence="9 10">
    <name type="scientific">Siminovitchia terrae</name>
    <name type="common">Bacillus terrae</name>
    <dbReference type="NCBI Taxonomy" id="1914933"/>
    <lineage>
        <taxon>Bacteria</taxon>
        <taxon>Bacillati</taxon>
        <taxon>Bacillota</taxon>
        <taxon>Bacilli</taxon>
        <taxon>Bacillales</taxon>
        <taxon>Bacillaceae</taxon>
        <taxon>Siminovitchia</taxon>
    </lineage>
</organism>
<dbReference type="PRINTS" id="PR00035">
    <property type="entry name" value="HTHGNTR"/>
</dbReference>
<accession>A0A429X5G4</accession>
<name>A0A429X5G4_SIMTE</name>
<comment type="similarity">
    <text evidence="2">In the C-terminal section; belongs to the class-I pyridoxal-phosphate-dependent aminotransferase family.</text>
</comment>
<feature type="domain" description="HTH gntR-type" evidence="8">
    <location>
        <begin position="19"/>
        <end position="87"/>
    </location>
</feature>
<dbReference type="OrthoDB" id="9802328at2"/>
<dbReference type="InterPro" id="IPR036390">
    <property type="entry name" value="WH_DNA-bd_sf"/>
</dbReference>
<dbReference type="SMART" id="SM00345">
    <property type="entry name" value="HTH_GNTR"/>
    <property type="match status" value="1"/>
</dbReference>
<sequence length="486" mass="55333">MKKNQQNLNWKGGRMVKKVPMYLQIAQSIRQKIDRGEWVIGSKIPTQREIAEQFQVNRSTVITAIDILKSEGLLEGITGSGIYVSNNQWSLLSSSSPPNWKELTQWATQPSSDHIVQLINDSESRKDLIQLSKGELGPDLYPHAEIEKSLIKVTAQLQEFGYGNGLGDKGLREEISRHLLTHGMEIAPENILIVSGALQALKLISIGILKKGSTVFLESPSYLHSINLFRAEDMTLKPILVDRDGLVLDELFQHYIPKHSAALYINPTFHNPSGTTMSTKRRELLIERCQSLRLPVIEDDIFRDLWIDRPPPLSLKTLDKHGQVIYIGSFSKTIAPGLRIGWLAGPETVVKRLSDVRMQTDYGSSYLSQLLVKELLSSGLYEKHLLRVRARLKEKRDFLLHLLNEHFSHDATWDKPAGGFFIRVVLKDKINMHRLFKSCLNHSLLINPGFIYRDFTPSIRLSFAYATEREMEEGIIQLKRNIKNNL</sequence>
<dbReference type="Gene3D" id="3.90.1150.10">
    <property type="entry name" value="Aspartate Aminotransferase, domain 1"/>
    <property type="match status" value="1"/>
</dbReference>
<dbReference type="SUPFAM" id="SSF53383">
    <property type="entry name" value="PLP-dependent transferases"/>
    <property type="match status" value="1"/>
</dbReference>
<dbReference type="InterPro" id="IPR015422">
    <property type="entry name" value="PyrdxlP-dep_Trfase_small"/>
</dbReference>
<evidence type="ECO:0000313" key="9">
    <source>
        <dbReference type="EMBL" id="RST58666.1"/>
    </source>
</evidence>
<comment type="caution">
    <text evidence="9">The sequence shown here is derived from an EMBL/GenBank/DDBJ whole genome shotgun (WGS) entry which is preliminary data.</text>
</comment>
<keyword evidence="6" id="KW-0238">DNA-binding</keyword>
<keyword evidence="9" id="KW-0808">Transferase</keyword>
<dbReference type="InterPro" id="IPR051446">
    <property type="entry name" value="HTH_trans_reg/aminotransferase"/>
</dbReference>
<reference evidence="9 10" key="1">
    <citation type="submission" date="2018-12" db="EMBL/GenBank/DDBJ databases">
        <authorList>
            <person name="Sun L."/>
            <person name="Chen Z."/>
        </authorList>
    </citation>
    <scope>NUCLEOTIDE SEQUENCE [LARGE SCALE GENOMIC DNA]</scope>
    <source>
        <strain evidence="9 10">LMG 29736</strain>
    </source>
</reference>
<dbReference type="Gene3D" id="1.10.10.10">
    <property type="entry name" value="Winged helix-like DNA-binding domain superfamily/Winged helix DNA-binding domain"/>
    <property type="match status" value="1"/>
</dbReference>
<evidence type="ECO:0000256" key="6">
    <source>
        <dbReference type="ARBA" id="ARBA00023125"/>
    </source>
</evidence>
<dbReference type="GO" id="GO:0030170">
    <property type="term" value="F:pyridoxal phosphate binding"/>
    <property type="evidence" value="ECO:0007669"/>
    <property type="project" value="InterPro"/>
</dbReference>
<dbReference type="PANTHER" id="PTHR46577:SF2">
    <property type="entry name" value="TRANSCRIPTIONAL REGULATORY PROTEIN"/>
    <property type="match status" value="1"/>
</dbReference>
<protein>
    <submittedName>
        <fullName evidence="9">PLP-dependent aminotransferase family protein</fullName>
    </submittedName>
</protein>
<dbReference type="Gene3D" id="3.40.640.10">
    <property type="entry name" value="Type I PLP-dependent aspartate aminotransferase-like (Major domain)"/>
    <property type="match status" value="1"/>
</dbReference>
<evidence type="ECO:0000259" key="8">
    <source>
        <dbReference type="PROSITE" id="PS50949"/>
    </source>
</evidence>
<keyword evidence="4" id="KW-0663">Pyridoxal phosphate</keyword>
<dbReference type="GO" id="GO:0003700">
    <property type="term" value="F:DNA-binding transcription factor activity"/>
    <property type="evidence" value="ECO:0007669"/>
    <property type="project" value="InterPro"/>
</dbReference>
<evidence type="ECO:0000256" key="4">
    <source>
        <dbReference type="ARBA" id="ARBA00022898"/>
    </source>
</evidence>
<dbReference type="Pfam" id="PF00392">
    <property type="entry name" value="GntR"/>
    <property type="match status" value="1"/>
</dbReference>
<comment type="cofactor">
    <cofactor evidence="1">
        <name>pyridoxal 5'-phosphate</name>
        <dbReference type="ChEBI" id="CHEBI:597326"/>
    </cofactor>
</comment>
<dbReference type="InterPro" id="IPR015421">
    <property type="entry name" value="PyrdxlP-dep_Trfase_major"/>
</dbReference>
<dbReference type="CDD" id="cd07377">
    <property type="entry name" value="WHTH_GntR"/>
    <property type="match status" value="1"/>
</dbReference>
<dbReference type="AlphaFoldDB" id="A0A429X5G4"/>
<evidence type="ECO:0000256" key="2">
    <source>
        <dbReference type="ARBA" id="ARBA00005384"/>
    </source>
</evidence>
<keyword evidence="7" id="KW-0804">Transcription</keyword>
<dbReference type="InterPro" id="IPR000524">
    <property type="entry name" value="Tscrpt_reg_HTH_GntR"/>
</dbReference>
<dbReference type="Proteomes" id="UP000287296">
    <property type="component" value="Unassembled WGS sequence"/>
</dbReference>
<keyword evidence="3 9" id="KW-0032">Aminotransferase</keyword>
<evidence type="ECO:0000256" key="5">
    <source>
        <dbReference type="ARBA" id="ARBA00023015"/>
    </source>
</evidence>
<dbReference type="SUPFAM" id="SSF46785">
    <property type="entry name" value="Winged helix' DNA-binding domain"/>
    <property type="match status" value="1"/>
</dbReference>
<dbReference type="GO" id="GO:0003677">
    <property type="term" value="F:DNA binding"/>
    <property type="evidence" value="ECO:0007669"/>
    <property type="project" value="UniProtKB-KW"/>
</dbReference>
<dbReference type="InterPro" id="IPR036388">
    <property type="entry name" value="WH-like_DNA-bd_sf"/>
</dbReference>
<dbReference type="GO" id="GO:0008483">
    <property type="term" value="F:transaminase activity"/>
    <property type="evidence" value="ECO:0007669"/>
    <property type="project" value="UniProtKB-KW"/>
</dbReference>
<dbReference type="PROSITE" id="PS50949">
    <property type="entry name" value="HTH_GNTR"/>
    <property type="match status" value="1"/>
</dbReference>
<dbReference type="CDD" id="cd00609">
    <property type="entry name" value="AAT_like"/>
    <property type="match status" value="1"/>
</dbReference>
<evidence type="ECO:0000256" key="1">
    <source>
        <dbReference type="ARBA" id="ARBA00001933"/>
    </source>
</evidence>